<reference evidence="1" key="1">
    <citation type="journal article" date="2022" name="Int. J. Mol. Sci.">
        <title>Draft Genome of Tanacetum Coccineum: Genomic Comparison of Closely Related Tanacetum-Family Plants.</title>
        <authorList>
            <person name="Yamashiro T."/>
            <person name="Shiraishi A."/>
            <person name="Nakayama K."/>
            <person name="Satake H."/>
        </authorList>
    </citation>
    <scope>NUCLEOTIDE SEQUENCE</scope>
</reference>
<proteinExistence type="predicted"/>
<accession>A0ABQ5A9K2</accession>
<dbReference type="Proteomes" id="UP001151760">
    <property type="component" value="Unassembled WGS sequence"/>
</dbReference>
<gene>
    <name evidence="1" type="ORF">Tco_0820494</name>
</gene>
<name>A0ABQ5A9K2_9ASTR</name>
<reference evidence="1" key="2">
    <citation type="submission" date="2022-01" db="EMBL/GenBank/DDBJ databases">
        <authorList>
            <person name="Yamashiro T."/>
            <person name="Shiraishi A."/>
            <person name="Satake H."/>
            <person name="Nakayama K."/>
        </authorList>
    </citation>
    <scope>NUCLEOTIDE SEQUENCE</scope>
</reference>
<comment type="caution">
    <text evidence="1">The sequence shown here is derived from an EMBL/GenBank/DDBJ whole genome shotgun (WGS) entry which is preliminary data.</text>
</comment>
<organism evidence="1 2">
    <name type="scientific">Tanacetum coccineum</name>
    <dbReference type="NCBI Taxonomy" id="301880"/>
    <lineage>
        <taxon>Eukaryota</taxon>
        <taxon>Viridiplantae</taxon>
        <taxon>Streptophyta</taxon>
        <taxon>Embryophyta</taxon>
        <taxon>Tracheophyta</taxon>
        <taxon>Spermatophyta</taxon>
        <taxon>Magnoliopsida</taxon>
        <taxon>eudicotyledons</taxon>
        <taxon>Gunneridae</taxon>
        <taxon>Pentapetalae</taxon>
        <taxon>asterids</taxon>
        <taxon>campanulids</taxon>
        <taxon>Asterales</taxon>
        <taxon>Asteraceae</taxon>
        <taxon>Asteroideae</taxon>
        <taxon>Anthemideae</taxon>
        <taxon>Anthemidinae</taxon>
        <taxon>Tanacetum</taxon>
    </lineage>
</organism>
<keyword evidence="2" id="KW-1185">Reference proteome</keyword>
<evidence type="ECO:0000313" key="2">
    <source>
        <dbReference type="Proteomes" id="UP001151760"/>
    </source>
</evidence>
<dbReference type="EMBL" id="BQNB010012109">
    <property type="protein sequence ID" value="GJS99324.1"/>
    <property type="molecule type" value="Genomic_DNA"/>
</dbReference>
<protein>
    <submittedName>
        <fullName evidence="1">Uncharacterized protein</fullName>
    </submittedName>
</protein>
<sequence>MGCMGYRKWLLMKMRIKATLNDRLSNQFKNAEENPNEPPRYLYNKDLFFLKNGNTKEKKYILSLHKIHAEQFPEADLEEKMNRWVHKEFNKFNEDARLSIQHWKYSWHKRVYKQNQQRVRNNPEDYFSSYRITEVVRITTDQPHGLDFMEQIIVMRENDKSDSFFEADFKYLNKHDIKDLYYLFRNRKLGIESYQVKVNLTAPTLTFTGIEAYEPYSIVDKLNTGLIYLNNKDEKRVMYLVEIVNFCDATLEKVLKEVKLKIFQ</sequence>
<evidence type="ECO:0000313" key="1">
    <source>
        <dbReference type="EMBL" id="GJS99324.1"/>
    </source>
</evidence>